<dbReference type="Pfam" id="PF01926">
    <property type="entry name" value="MMR_HSR1"/>
    <property type="match status" value="1"/>
</dbReference>
<feature type="transmembrane region" description="Helical" evidence="2">
    <location>
        <begin position="327"/>
        <end position="348"/>
    </location>
</feature>
<dbReference type="EMBL" id="JAABOE010000001">
    <property type="protein sequence ID" value="KAF3192648.1"/>
    <property type="molecule type" value="Genomic_DNA"/>
</dbReference>
<evidence type="ECO:0000313" key="5">
    <source>
        <dbReference type="EMBL" id="KAF3208454.1"/>
    </source>
</evidence>
<dbReference type="Proteomes" id="UP000483672">
    <property type="component" value="Unassembled WGS sequence"/>
</dbReference>
<proteinExistence type="predicted"/>
<evidence type="ECO:0000256" key="2">
    <source>
        <dbReference type="SAM" id="Phobius"/>
    </source>
</evidence>
<protein>
    <recommendedName>
        <fullName evidence="3">G domain-containing protein</fullName>
    </recommendedName>
</protein>
<dbReference type="AlphaFoldDB" id="A0A6G1MHH0"/>
<evidence type="ECO:0000313" key="8">
    <source>
        <dbReference type="Proteomes" id="UP000472727"/>
    </source>
</evidence>
<comment type="caution">
    <text evidence="5">The sequence shown here is derived from an EMBL/GenBank/DDBJ whole genome shotgun (WGS) entry which is preliminary data.</text>
</comment>
<name>A0A6G1MHH0_ORBOL</name>
<keyword evidence="1" id="KW-0175">Coiled coil</keyword>
<dbReference type="InterPro" id="IPR027417">
    <property type="entry name" value="P-loop_NTPase"/>
</dbReference>
<dbReference type="EMBL" id="WIWS01000008">
    <property type="protein sequence ID" value="KAF3227120.1"/>
    <property type="molecule type" value="Genomic_DNA"/>
</dbReference>
<evidence type="ECO:0000256" key="1">
    <source>
        <dbReference type="SAM" id="Coils"/>
    </source>
</evidence>
<gene>
    <name evidence="7" type="ORF">TWF106_010608</name>
    <name evidence="5" type="ORF">TWF191_000645</name>
    <name evidence="6" type="ORF">TWF679_004958</name>
    <name evidence="4" type="ORF">TWF788_000257</name>
</gene>
<evidence type="ECO:0000313" key="9">
    <source>
        <dbReference type="Proteomes" id="UP000479691"/>
    </source>
</evidence>
<feature type="domain" description="G" evidence="3">
    <location>
        <begin position="51"/>
        <end position="112"/>
    </location>
</feature>
<keyword evidence="2" id="KW-0812">Transmembrane</keyword>
<evidence type="ECO:0000313" key="7">
    <source>
        <dbReference type="EMBL" id="KAF3227120.1"/>
    </source>
</evidence>
<organism evidence="5 10">
    <name type="scientific">Orbilia oligospora</name>
    <name type="common">Nematode-trapping fungus</name>
    <name type="synonym">Arthrobotrys oligospora</name>
    <dbReference type="NCBI Taxonomy" id="2813651"/>
    <lineage>
        <taxon>Eukaryota</taxon>
        <taxon>Fungi</taxon>
        <taxon>Dikarya</taxon>
        <taxon>Ascomycota</taxon>
        <taxon>Pezizomycotina</taxon>
        <taxon>Orbiliomycetes</taxon>
        <taxon>Orbiliales</taxon>
        <taxon>Orbiliaceae</taxon>
        <taxon>Orbilia</taxon>
    </lineage>
</organism>
<evidence type="ECO:0000313" key="6">
    <source>
        <dbReference type="EMBL" id="KAF3214088.1"/>
    </source>
</evidence>
<dbReference type="OrthoDB" id="8954335at2759"/>
<dbReference type="Proteomes" id="UP000472727">
    <property type="component" value="Unassembled WGS sequence"/>
</dbReference>
<dbReference type="EMBL" id="WIPF01000107">
    <property type="protein sequence ID" value="KAF3208454.1"/>
    <property type="molecule type" value="Genomic_DNA"/>
</dbReference>
<feature type="coiled-coil region" evidence="1">
    <location>
        <begin position="272"/>
        <end position="324"/>
    </location>
</feature>
<sequence length="351" mass="39599">MVKVLIETNVWREDSGSIRGGYEDLGGEFDDVASDSITASTLNHESDDTIILLIGQTGTGKTSFIYNATGNPNAKIGEELESETSEISQYDLFVDGHRVVLVDTPGFDDTEIPDADIFRNLAEWLAKSYKQGKLIAGIIYFQRITDNRLSKNAKRNIFTFKDICGEGFMENVMLLSTLWARDGAEKEKQARREDKYKENGDYWKSMLDQGAKTDRYRHYDPHEFGDAQRRAHEIISKILDNQPQTTRIQQEMVDEERKAHETTAGIHLVSEIDRLQEKFDRLIHDLEEKANKSERDREQYKAKLDDLQRQAREAETQSQKLHGTYKATVAAAIGAVVVSVAAVAAAALSSS</sequence>
<dbReference type="InterPro" id="IPR006073">
    <property type="entry name" value="GTP-bd"/>
</dbReference>
<reference evidence="8 9" key="1">
    <citation type="submission" date="2019-06" db="EMBL/GenBank/DDBJ databases">
        <authorList>
            <person name="Palmer J.M."/>
        </authorList>
    </citation>
    <scope>NUCLEOTIDE SEQUENCE [LARGE SCALE GENOMIC DNA]</scope>
    <source>
        <strain evidence="7 8">TWF106</strain>
        <strain evidence="5 10">TWF191</strain>
        <strain evidence="6">TWF679</strain>
        <strain evidence="4 9">TWF788</strain>
    </source>
</reference>
<dbReference type="Proteomes" id="UP000479691">
    <property type="component" value="Unassembled WGS sequence"/>
</dbReference>
<evidence type="ECO:0000259" key="3">
    <source>
        <dbReference type="Pfam" id="PF01926"/>
    </source>
</evidence>
<evidence type="ECO:0000313" key="4">
    <source>
        <dbReference type="EMBL" id="KAF3192648.1"/>
    </source>
</evidence>
<keyword evidence="2" id="KW-1133">Transmembrane helix</keyword>
<dbReference type="Gene3D" id="3.40.50.300">
    <property type="entry name" value="P-loop containing nucleotide triphosphate hydrolases"/>
    <property type="match status" value="1"/>
</dbReference>
<dbReference type="EMBL" id="WIWT01000023">
    <property type="protein sequence ID" value="KAF3214088.1"/>
    <property type="molecule type" value="Genomic_DNA"/>
</dbReference>
<dbReference type="GO" id="GO:0005525">
    <property type="term" value="F:GTP binding"/>
    <property type="evidence" value="ECO:0007669"/>
    <property type="project" value="InterPro"/>
</dbReference>
<dbReference type="SUPFAM" id="SSF52540">
    <property type="entry name" value="P-loop containing nucleoside triphosphate hydrolases"/>
    <property type="match status" value="1"/>
</dbReference>
<accession>A0A6G1MHH0</accession>
<evidence type="ECO:0000313" key="10">
    <source>
        <dbReference type="Proteomes" id="UP000483672"/>
    </source>
</evidence>
<keyword evidence="2" id="KW-0472">Membrane</keyword>
<dbReference type="Proteomes" id="UP000614610">
    <property type="component" value="Unassembled WGS sequence"/>
</dbReference>